<dbReference type="PROSITE" id="PS50075">
    <property type="entry name" value="CARRIER"/>
    <property type="match status" value="2"/>
</dbReference>
<evidence type="ECO:0000256" key="10">
    <source>
        <dbReference type="SAM" id="MobiDB-lite"/>
    </source>
</evidence>
<dbReference type="Pfam" id="PF00109">
    <property type="entry name" value="ketoacyl-synt"/>
    <property type="match status" value="2"/>
</dbReference>
<evidence type="ECO:0000259" key="13">
    <source>
        <dbReference type="PROSITE" id="PS52019"/>
    </source>
</evidence>
<dbReference type="CDD" id="cd08956">
    <property type="entry name" value="KR_3_FAS_SDR_x"/>
    <property type="match status" value="1"/>
</dbReference>
<feature type="region of interest" description="C-terminal hotdog fold" evidence="9">
    <location>
        <begin position="3127"/>
        <end position="3265"/>
    </location>
</feature>
<dbReference type="Pfam" id="PF08659">
    <property type="entry name" value="KR"/>
    <property type="match status" value="2"/>
</dbReference>
<dbReference type="SUPFAM" id="SSF53901">
    <property type="entry name" value="Thiolase-like"/>
    <property type="match status" value="2"/>
</dbReference>
<dbReference type="InterPro" id="IPR014030">
    <property type="entry name" value="Ketoacyl_synth_N"/>
</dbReference>
<dbReference type="Gene3D" id="3.40.47.10">
    <property type="match status" value="2"/>
</dbReference>
<dbReference type="SMART" id="SM00826">
    <property type="entry name" value="PKS_DH"/>
    <property type="match status" value="2"/>
</dbReference>
<evidence type="ECO:0000256" key="8">
    <source>
        <dbReference type="ARBA" id="ARBA00023315"/>
    </source>
</evidence>
<dbReference type="Gene3D" id="3.90.180.10">
    <property type="entry name" value="Medium-chain alcohol dehydrogenases, catalytic domain"/>
    <property type="match status" value="1"/>
</dbReference>
<dbReference type="InterPro" id="IPR013968">
    <property type="entry name" value="PKS_KR"/>
</dbReference>
<dbReference type="InterPro" id="IPR036291">
    <property type="entry name" value="NAD(P)-bd_dom_sf"/>
</dbReference>
<evidence type="ECO:0000313" key="14">
    <source>
        <dbReference type="EMBL" id="MBZ6156194.1"/>
    </source>
</evidence>
<dbReference type="Gene3D" id="3.10.129.110">
    <property type="entry name" value="Polyketide synthase dehydratase"/>
    <property type="match status" value="2"/>
</dbReference>
<dbReference type="Pfam" id="PF08990">
    <property type="entry name" value="Docking"/>
    <property type="match status" value="1"/>
</dbReference>
<dbReference type="SUPFAM" id="SSF50129">
    <property type="entry name" value="GroES-like"/>
    <property type="match status" value="1"/>
</dbReference>
<dbReference type="SUPFAM" id="SSF55048">
    <property type="entry name" value="Probable ACP-binding domain of malonyl-CoA ACP transacylase"/>
    <property type="match status" value="2"/>
</dbReference>
<reference evidence="14 15" key="1">
    <citation type="submission" date="2021-06" db="EMBL/GenBank/DDBJ databases">
        <title>Ecological speciation of a Streptomyces species isolated from different habitats and geographic origins.</title>
        <authorList>
            <person name="Wang J."/>
        </authorList>
    </citation>
    <scope>NUCLEOTIDE SEQUENCE [LARGE SCALE GENOMIC DNA]</scope>
    <source>
        <strain evidence="14 15">FXJ8.012</strain>
    </source>
</reference>
<keyword evidence="4" id="KW-0597">Phosphoprotein</keyword>
<dbReference type="InterPro" id="IPR009081">
    <property type="entry name" value="PP-bd_ACP"/>
</dbReference>
<evidence type="ECO:0000256" key="9">
    <source>
        <dbReference type="PROSITE-ProRule" id="PRU01363"/>
    </source>
</evidence>
<dbReference type="InterPro" id="IPR049551">
    <property type="entry name" value="PKS_DH_C"/>
</dbReference>
<feature type="domain" description="Carrier" evidence="11">
    <location>
        <begin position="1985"/>
        <end position="2063"/>
    </location>
</feature>
<feature type="active site" description="Proton acceptor; for dehydratase activity" evidence="9">
    <location>
        <position position="3021"/>
    </location>
</feature>
<feature type="domain" description="Ketosynthase family 3 (KS3)" evidence="12">
    <location>
        <begin position="2083"/>
        <end position="2509"/>
    </location>
</feature>
<dbReference type="PROSITE" id="PS00606">
    <property type="entry name" value="KS3_1"/>
    <property type="match status" value="2"/>
</dbReference>
<dbReference type="PROSITE" id="PS00012">
    <property type="entry name" value="PHOSPHOPANTETHEINE"/>
    <property type="match status" value="2"/>
</dbReference>
<proteinExistence type="predicted"/>
<dbReference type="SMART" id="SM00822">
    <property type="entry name" value="PKS_KR"/>
    <property type="match status" value="2"/>
</dbReference>
<feature type="region of interest" description="N-terminal hotdog fold" evidence="9">
    <location>
        <begin position="914"/>
        <end position="1042"/>
    </location>
</feature>
<evidence type="ECO:0000256" key="4">
    <source>
        <dbReference type="ARBA" id="ARBA00022553"/>
    </source>
</evidence>
<dbReference type="PANTHER" id="PTHR43775:SF51">
    <property type="entry name" value="INACTIVE PHENOLPHTHIOCEROL SYNTHESIS POLYKETIDE SYNTHASE TYPE I PKS1-RELATED"/>
    <property type="match status" value="1"/>
</dbReference>
<dbReference type="Gene3D" id="3.40.50.11460">
    <property type="match status" value="1"/>
</dbReference>
<dbReference type="SUPFAM" id="SSF51735">
    <property type="entry name" value="NAD(P)-binding Rossmann-fold domains"/>
    <property type="match status" value="5"/>
</dbReference>
<dbReference type="InterPro" id="IPR006162">
    <property type="entry name" value="Ppantetheine_attach_site"/>
</dbReference>
<feature type="active site" description="Proton donor; for dehydratase activity" evidence="9">
    <location>
        <position position="3188"/>
    </location>
</feature>
<dbReference type="CDD" id="cd08952">
    <property type="entry name" value="KR_1_SDR_x"/>
    <property type="match status" value="1"/>
</dbReference>
<dbReference type="SUPFAM" id="SSF47336">
    <property type="entry name" value="ACP-like"/>
    <property type="match status" value="2"/>
</dbReference>
<dbReference type="InterPro" id="IPR016036">
    <property type="entry name" value="Malonyl_transacylase_ACP-bd"/>
</dbReference>
<dbReference type="SMART" id="SM00825">
    <property type="entry name" value="PKS_KS"/>
    <property type="match status" value="2"/>
</dbReference>
<feature type="region of interest" description="C-terminal hotdog fold" evidence="9">
    <location>
        <begin position="1056"/>
        <end position="1190"/>
    </location>
</feature>
<evidence type="ECO:0000256" key="3">
    <source>
        <dbReference type="ARBA" id="ARBA00022450"/>
    </source>
</evidence>
<dbReference type="PROSITE" id="PS52019">
    <property type="entry name" value="PKS_MFAS_DH"/>
    <property type="match status" value="2"/>
</dbReference>
<dbReference type="EMBL" id="JAHSTP010000024">
    <property type="protein sequence ID" value="MBZ6156194.1"/>
    <property type="molecule type" value="Genomic_DNA"/>
</dbReference>
<dbReference type="InterPro" id="IPR001227">
    <property type="entry name" value="Ac_transferase_dom_sf"/>
</dbReference>
<dbReference type="InterPro" id="IPR055123">
    <property type="entry name" value="SpnB-like_Rossmann"/>
</dbReference>
<dbReference type="InterPro" id="IPR049900">
    <property type="entry name" value="PKS_mFAS_DH"/>
</dbReference>
<dbReference type="InterPro" id="IPR020841">
    <property type="entry name" value="PKS_Beta-ketoAc_synthase_dom"/>
</dbReference>
<dbReference type="Gene3D" id="1.10.1200.10">
    <property type="entry name" value="ACP-like"/>
    <property type="match status" value="2"/>
</dbReference>
<name>A0ABS7WE24_STROV</name>
<dbReference type="Pfam" id="PF14765">
    <property type="entry name" value="PS-DH"/>
    <property type="match status" value="2"/>
</dbReference>
<keyword evidence="6" id="KW-0045">Antibiotic biosynthesis</keyword>
<dbReference type="Pfam" id="PF00550">
    <property type="entry name" value="PP-binding"/>
    <property type="match status" value="2"/>
</dbReference>
<dbReference type="InterPro" id="IPR016035">
    <property type="entry name" value="Acyl_Trfase/lysoPLipase"/>
</dbReference>
<dbReference type="Gene3D" id="3.30.70.3290">
    <property type="match status" value="2"/>
</dbReference>
<dbReference type="InterPro" id="IPR036736">
    <property type="entry name" value="ACP-like_sf"/>
</dbReference>
<evidence type="ECO:0000256" key="7">
    <source>
        <dbReference type="ARBA" id="ARBA00023268"/>
    </source>
</evidence>
<dbReference type="SMART" id="SM01294">
    <property type="entry name" value="PKS_PP_betabranch"/>
    <property type="match status" value="2"/>
</dbReference>
<accession>A0ABS7WE24</accession>
<dbReference type="InterPro" id="IPR057326">
    <property type="entry name" value="KR_dom"/>
</dbReference>
<comment type="cofactor">
    <cofactor evidence="1">
        <name>pantetheine 4'-phosphate</name>
        <dbReference type="ChEBI" id="CHEBI:47942"/>
    </cofactor>
</comment>
<dbReference type="PANTHER" id="PTHR43775">
    <property type="entry name" value="FATTY ACID SYNTHASE"/>
    <property type="match status" value="1"/>
</dbReference>
<dbReference type="SMART" id="SM00823">
    <property type="entry name" value="PKS_PP"/>
    <property type="match status" value="2"/>
</dbReference>
<dbReference type="Pfam" id="PF16197">
    <property type="entry name" value="KAsynt_C_assoc"/>
    <property type="match status" value="2"/>
</dbReference>
<feature type="domain" description="Ketosynthase family 3 (KS3)" evidence="12">
    <location>
        <begin position="33"/>
        <end position="459"/>
    </location>
</feature>
<evidence type="ECO:0000256" key="6">
    <source>
        <dbReference type="ARBA" id="ARBA00023194"/>
    </source>
</evidence>
<evidence type="ECO:0000313" key="15">
    <source>
        <dbReference type="Proteomes" id="UP000758701"/>
    </source>
</evidence>
<dbReference type="InterPro" id="IPR018201">
    <property type="entry name" value="Ketoacyl_synth_AS"/>
</dbReference>
<organism evidence="14 15">
    <name type="scientific">Streptomyces olivaceus</name>
    <dbReference type="NCBI Taxonomy" id="47716"/>
    <lineage>
        <taxon>Bacteria</taxon>
        <taxon>Bacillati</taxon>
        <taxon>Actinomycetota</taxon>
        <taxon>Actinomycetes</taxon>
        <taxon>Kitasatosporales</taxon>
        <taxon>Streptomycetaceae</taxon>
        <taxon>Streptomyces</taxon>
    </lineage>
</organism>
<dbReference type="Proteomes" id="UP000758701">
    <property type="component" value="Unassembled WGS sequence"/>
</dbReference>
<keyword evidence="8" id="KW-0012">Acyltransferase</keyword>
<dbReference type="Pfam" id="PF00698">
    <property type="entry name" value="Acyl_transf_1"/>
    <property type="match status" value="2"/>
</dbReference>
<dbReference type="CDD" id="cd00833">
    <property type="entry name" value="PKS"/>
    <property type="match status" value="2"/>
</dbReference>
<dbReference type="SMART" id="SM00827">
    <property type="entry name" value="PKS_AT"/>
    <property type="match status" value="2"/>
</dbReference>
<dbReference type="Pfam" id="PF13602">
    <property type="entry name" value="ADH_zinc_N_2"/>
    <property type="match status" value="1"/>
</dbReference>
<dbReference type="InterPro" id="IPR032821">
    <property type="entry name" value="PKS_assoc"/>
</dbReference>
<feature type="active site" description="Proton donor; for dehydratase activity" evidence="9">
    <location>
        <position position="1116"/>
    </location>
</feature>
<keyword evidence="5" id="KW-0808">Transferase</keyword>
<dbReference type="InterPro" id="IPR050091">
    <property type="entry name" value="PKS_NRPS_Biosynth_Enz"/>
</dbReference>
<comment type="caution">
    <text evidence="14">The sequence shown here is derived from an EMBL/GenBank/DDBJ whole genome shotgun (WGS) entry which is preliminary data.</text>
</comment>
<comment type="pathway">
    <text evidence="2">Antibiotic biosynthesis.</text>
</comment>
<sequence length="3937" mass="411274">MENEDKLRQYLKLVTSDLYQARKKITEREAQDTEPIAIVSMACRLPGDVWSPEDLWELVSSGTDAIGDSPTDRGWDMDSIYDPEPGKPGKTYTREGGFMSGLADFDADFFGISPREALAMDPQQRIVLEAAWESFERAGIDPETLRGTETGVFIGSNTHDYVPLTVTAPREVDGYLLLGNAPSVLSGRVAYTFGLEGPAVTVDTACSSSLVAMDYAIRALRRGESTMALAGGVASMCSPLVMVDFSRQRGIAPNGRCKAYADTADGTGWSEGVGLVLLERLSDAQANGHPVLAVIRGSAINQDGASNGLTAPNGPSQQRVIQAALADGQVPMEQVDLVEGHGTGTRLGDPIEAQALLATYGRKKKNGEPLWLGSLKSNVGHTQAAAGVAGVIKAVMAMRHGVLPKTLHVDEPTHEVDWSAGGVEVLTENRPWPENEWPRRAGVSSFGMSGTNAHVIIEEAPAPEAVEAEPVSAQPTALPFLLSARTPQALAGQATRLRDWLAEEDVALLDVAKSLALRRTTFEHRAAVVAGTKEDLLAQLDLLAGGGSGATAIVGTESRGLTAVLFPGQGSQRTGMGAQLAAAFPVFATAYSEVLGWLDPELPRIIAEGGPTLDRPEYAHPALFAIEVALYRLVESWGLRPDHLLGQSCGDIAAAHVAGVLSLEDAATMVTARARLIQTSAAGVMVSVAAGADVVEPVIAGFEGVSLAGINSPGSVTLSGLEGPVEAAVARLTELGHSCRTLRVGVAGHSVTMEPIQAQFRAVVETLTYSPPTIPLVVPAEVLCTPEFWVRQMREPVDLVGGVARLRERGVTRLVELSPAASMSSDVRKCYGDASVVVTPSLRSRRDEVECVSVAMATLHAAGVEVDWAAFFAGTGARSVDLPTYAFQHERFWLETSHVGGHDLSSVGLRSVDAPLLGAGVSLANDGGFLCTGRLSLSAQPWLADHALFGRTLLPGTAFVEFALRAADQVGCELVEDLTIEAPLLLERGGVALQIVVGEPEESTDRRSITIWSQQQDPDSPDTEAAWTRHAGGFVSGTAGAGRDDPEMAEWPPAGVEEVELGDFYETFAAAGYGYGPVFRGLKAAWLRDGEVFAEVALPEQVGDAGAYGMHPALLDAALHAIAVTGTTEGAVPFVWSGVRLHAVGASALRVRLTPVGTDTVALLVADGTGRTVLSVDSLTLRSATAEQIAESTSKARGPLYEIEWVPAGEAEAPSPAGWANLGGGAPTTGTAYDGFPALQAALDAGGEVPTVVLAAPGPDHDDDVAASVHSGVDRMLELVRHWLADERLAASRLVLVTRGALATYEGEHVRDLTGAALHGLFRSARAENPGRLVQVDLAPGEPDTAVVAALGAGEDEVAVRAGTTLVPRLAKVSSSTTLTVPAETAAWRLSAPHPGTFDGLALIESPEAVAPLAEGEVRIAVRAAGVNFRDVMSTLGLVRGQEVLGGEAAGVVTEVGPGVTGLEPGDRVMGLFFGPFGPVAVGDHRMVVPIPDEWSYLEASTVPITYLTAYFGLVDVADLQPGESVLVHAAAGGVGMAAVQLATHLGAEIFATAGPAKWAAVRELGIPGERVSNSRTAQFESDLLGATDGRGVDVVLNSLTNELVDASLRLLPRGGRFVEMGKTDIRDADWAAEAFPGVRYQAFDLLAVAPERVHEMLTELLDLFGRGVLTLPPTTTWDVRRAPDALRFLSQARHIGKIALTVPAPVDPTGTVLVTGASGALGGLVARHLVAEHGVRHLVLASRRGPDAPGATEFAAELTGLGASVTTAACDVSDRASLLGVLAAIPAEHPLTAVVHIAGTSDDGVVGSLTTEQVDTVLRPKVDAGWLLHELTKDLDLSAFVLFSSAVGAFGAPGQANYAAANAFLDALARHRRALGLPAVSLDWGLWAATSHMTTSLKEADWERMARAGIKPLTDEEGLSLFDAALTVGAPVVLPVRLDLAAFRGEVPPLLRNQVSGRVRRATVASGGGAGSWTRRLLARPPAARHRIVLDALAAETAAVLGHASASKLSPDRTFRDIGFDSLAAVELRNRITAFTGLRLPATVVFDYPDLTSLTEYVLGEVLSAGSSASAAPAVAAADTGGDAIAVVGMACRYGGGVDSPEALWAMVEEGRDAATEFPSDRGWNLAELFDPEPGRSGTTNARAAGFLHGATEFDPEFFGISPREATAMDPQQRLLLESAWEAFERAGIDPSALRGTKTGVFVGLSAHDYANLLALESRGLDGHLLTGTAPSVASGRIAYEFGLEGPALTVDTACSSSLTTLHMAAQALRSGESDLALAGGVAVMSTPVVFQEFALQGGLSADGRCRAFGADADGTGWAEGVGLLVLERLSDARRNGHQVLAVVKGSAVNQDGASNGLTAPNGRSQQRVIREALANAGVSAADVDVVEGHGTGTRLGDPIEAQALLATYGREHTEEAPLWLGSLKSNLGHAQAAAGVAGVIKMVQALRHGRLPRTLNAEEPTPHVDWSDGGVKLLTAAQEWPERHRPRLGAVSAFGISGTNVHVVLEEAPKEPEGLEGPPAPPASGQVLAQSVKPFVLSARGAAALRDQAARLGAHLAEHPEVDLDALGRSLGGRATLEHRAVVLAEDLGALTAGLTAIAGGTTDSHEDVVLGDGGDANQPVFVFAGQGGQWSGMALDLWNSSPLFAAAMTECDAALAPHVDWNGASLSDVLTGAPGAPGLERVDVVQPVLFAVMVSLARLWRSLGVEPAAVVGHSQGEIAAAVVAGVLTPADGARIAGLRSRLIAGLTERGGMGWIGLPVARVRERLADHPGLGVAAVNGPRSVVVSGAADELQSLCAALAAEEVPVRTLLVDYASHSNAVDELRAELVDALADVVPAEAEVPFYSTVTGGRVDGTGLDADYWYRNLRETVRFSEAVEALLDDGHGCFVELSAHPALVDAVEAVAEARDAEVAASWSLRRNGGDVAFTRSLATAFVHGATVGWGKVFPAGGRIDLPTYAFQHRRLWVEPAGAVTASAADLGLASADHPLLGAAVERAGEDQVLFTGRWSLATHPWLADHVVLGTLLLPGAAFVELVTHAGRHVDCARLEELAFQAPLVLSEKSGVAVQVAVGAADSTGRRPVTVHSRRTGSGTDSRWILHAEGTLAPVGTGPVPGDLRAWPPAGAEVVEVTGLYERLAERGYAYGPAFAGIRALWRDGEDMYGEVALPDTVRAEAGRFGLHPALLDAALQVPVAGLIDSESQAVMPFSWNGITVHTRGTSSLRVAFRRNGPDSSTMLLADGAGDPVASFDSVVARPVSRAQLRSAVNAADDTDADDGNYRVTWRALPDGTRTPIDGTWLAVVPEGQPTEGWASETVRRLAAHTPKLETWVVPCGSLDRAALAQRLREFAANGTGPVGVLSLLAEDETPCEDAGALPQGLAGTVVLTQALLDAELDAPVWAVTRGAVAAGPQDRIGSPAQALVWGFGRVAGLEHPRLWGGLIDLPETVDDHAVAELAGVLAGNGENEVAVRSGAVLARRLVRAEAPDQEPPEWRPRGTVLVTGGTGGLGAEVARWLADRGAEHLVLASRSGAEAAGARRLVEELAARGVSVSVTACDVTDRAAVAELLASVPADRPLTAVVHAAASLDGGPIADTTLTEFGDILAAKVLGAAHLDELLDHDSIQTVLLFGSISATWGVGNQSAYSAANAYLDALARERHDRGGRTVSVAWGPWEAGMLAEDEETADSLRRGGLPLLPVDSGLATLDRIVAEDEPCPVVARVEWARFHARFTSLRPSPLLADLPDVRRLRTAESPASAERGAALIEKLAALPEEDREPAVLDLVCSHVAAVLGHDSPQEIDHRRAFKDVGFDSMIAVQLRNRLNAATGLRLPVTLVFDYPNPTILASFLRSEVAAAVPSPTDAALAEFDRLEASLSALPTEETEVRDVLVGRARDLLSRLSGPAEAASAEGDVATLTAASDDELFSFINTQLGRRDE</sequence>
<feature type="domain" description="Carrier" evidence="11">
    <location>
        <begin position="3778"/>
        <end position="3853"/>
    </location>
</feature>
<dbReference type="Gene3D" id="3.40.366.10">
    <property type="entry name" value="Malonyl-Coenzyme A Acyl Carrier Protein, domain 2"/>
    <property type="match status" value="2"/>
</dbReference>
<dbReference type="InterPro" id="IPR020807">
    <property type="entry name" value="PKS_DH"/>
</dbReference>
<evidence type="ECO:0000259" key="11">
    <source>
        <dbReference type="PROSITE" id="PS50075"/>
    </source>
</evidence>
<dbReference type="InterPro" id="IPR013154">
    <property type="entry name" value="ADH-like_N"/>
</dbReference>
<dbReference type="SMART" id="SM00829">
    <property type="entry name" value="PKS_ER"/>
    <property type="match status" value="1"/>
</dbReference>
<dbReference type="CDD" id="cd05195">
    <property type="entry name" value="enoyl_red"/>
    <property type="match status" value="1"/>
</dbReference>
<feature type="active site" description="Proton acceptor; for dehydratase activity" evidence="9">
    <location>
        <position position="946"/>
    </location>
</feature>
<dbReference type="InterPro" id="IPR014043">
    <property type="entry name" value="Acyl_transferase_dom"/>
</dbReference>
<dbReference type="InterPro" id="IPR042104">
    <property type="entry name" value="PKS_dehydratase_sf"/>
</dbReference>
<evidence type="ECO:0000259" key="12">
    <source>
        <dbReference type="PROSITE" id="PS52004"/>
    </source>
</evidence>
<dbReference type="SUPFAM" id="SSF52151">
    <property type="entry name" value="FabD/lysophospholipase-like"/>
    <property type="match status" value="2"/>
</dbReference>
<protein>
    <submittedName>
        <fullName evidence="14">SDR family NAD(P)-dependent oxidoreductase</fullName>
    </submittedName>
</protein>
<dbReference type="InterPro" id="IPR015083">
    <property type="entry name" value="NorB/c/GfsB-D-like_docking"/>
</dbReference>
<dbReference type="InterPro" id="IPR011032">
    <property type="entry name" value="GroES-like_sf"/>
</dbReference>
<dbReference type="InterPro" id="IPR016039">
    <property type="entry name" value="Thiolase-like"/>
</dbReference>
<feature type="region of interest" description="N-terminal hotdog fold" evidence="9">
    <location>
        <begin position="2989"/>
        <end position="3114"/>
    </location>
</feature>
<dbReference type="InterPro" id="IPR014031">
    <property type="entry name" value="Ketoacyl_synth_C"/>
</dbReference>
<feature type="region of interest" description="Disordered" evidence="10">
    <location>
        <begin position="67"/>
        <end position="88"/>
    </location>
</feature>
<dbReference type="InterPro" id="IPR020806">
    <property type="entry name" value="PKS_PP-bd"/>
</dbReference>
<feature type="domain" description="PKS/mFAS DH" evidence="13">
    <location>
        <begin position="2989"/>
        <end position="3265"/>
    </location>
</feature>
<keyword evidence="15" id="KW-1185">Reference proteome</keyword>
<gene>
    <name evidence="14" type="ORF">KVH32_34285</name>
</gene>
<dbReference type="Pfam" id="PF22953">
    <property type="entry name" value="SpnB_Rossmann"/>
    <property type="match status" value="1"/>
</dbReference>
<dbReference type="InterPro" id="IPR020843">
    <property type="entry name" value="ER"/>
</dbReference>
<dbReference type="Pfam" id="PF21089">
    <property type="entry name" value="PKS_DH_N"/>
    <property type="match status" value="2"/>
</dbReference>
<evidence type="ECO:0000256" key="1">
    <source>
        <dbReference type="ARBA" id="ARBA00001957"/>
    </source>
</evidence>
<dbReference type="RefSeq" id="WP_224310395.1">
    <property type="nucleotide sequence ID" value="NZ_JAHSST010000029.1"/>
</dbReference>
<feature type="domain" description="PKS/mFAS DH" evidence="13">
    <location>
        <begin position="914"/>
        <end position="1190"/>
    </location>
</feature>
<dbReference type="PROSITE" id="PS52004">
    <property type="entry name" value="KS3_2"/>
    <property type="match status" value="2"/>
</dbReference>
<keyword evidence="3" id="KW-0596">Phosphopantetheine</keyword>
<evidence type="ECO:0000256" key="2">
    <source>
        <dbReference type="ARBA" id="ARBA00004792"/>
    </source>
</evidence>
<evidence type="ECO:0000256" key="5">
    <source>
        <dbReference type="ARBA" id="ARBA00022679"/>
    </source>
</evidence>
<keyword evidence="7" id="KW-0511">Multifunctional enzyme</keyword>
<dbReference type="Gene3D" id="3.40.50.720">
    <property type="entry name" value="NAD(P)-binding Rossmann-like Domain"/>
    <property type="match status" value="2"/>
</dbReference>
<dbReference type="Pfam" id="PF08240">
    <property type="entry name" value="ADH_N"/>
    <property type="match status" value="1"/>
</dbReference>
<dbReference type="Pfam" id="PF02801">
    <property type="entry name" value="Ketoacyl-synt_C"/>
    <property type="match status" value="2"/>
</dbReference>
<dbReference type="InterPro" id="IPR049552">
    <property type="entry name" value="PKS_DH_N"/>
</dbReference>